<evidence type="ECO:0000313" key="1">
    <source>
        <dbReference type="EMBL" id="DAF90073.1"/>
    </source>
</evidence>
<proteinExistence type="predicted"/>
<name>A0A8S5U6G3_9CAUD</name>
<reference evidence="1" key="1">
    <citation type="journal article" date="2021" name="Proc. Natl. Acad. Sci. U.S.A.">
        <title>A Catalog of Tens of Thousands of Viruses from Human Metagenomes Reveals Hidden Associations with Chronic Diseases.</title>
        <authorList>
            <person name="Tisza M.J."/>
            <person name="Buck C.B."/>
        </authorList>
    </citation>
    <scope>NUCLEOTIDE SEQUENCE</scope>
    <source>
        <strain evidence="1">CtEJj1</strain>
    </source>
</reference>
<organism evidence="1">
    <name type="scientific">Siphoviridae sp. ctEJj1</name>
    <dbReference type="NCBI Taxonomy" id="2825395"/>
    <lineage>
        <taxon>Viruses</taxon>
        <taxon>Duplodnaviria</taxon>
        <taxon>Heunggongvirae</taxon>
        <taxon>Uroviricota</taxon>
        <taxon>Caudoviricetes</taxon>
    </lineage>
</organism>
<dbReference type="EMBL" id="BK016020">
    <property type="protein sequence ID" value="DAF90073.1"/>
    <property type="molecule type" value="Genomic_DNA"/>
</dbReference>
<accession>A0A8S5U6G3</accession>
<protein>
    <submittedName>
        <fullName evidence="1">Uncharacterized protein</fullName>
    </submittedName>
</protein>
<sequence>MHHSETAEWHNRRKQPPITLKLRLHLAVLRW</sequence>